<protein>
    <submittedName>
        <fullName evidence="3">HET-domain-containing protein</fullName>
    </submittedName>
</protein>
<dbReference type="STRING" id="1095630.A0A2J6T970"/>
<sequence>MLYEAAAIHCPICERILGAALGNAYPALLMKDSFLWDKKLDISYIIFDYSTASECNLEIKVHEESFGHFYLSVKEDLSRLPSRDIIDELATYTPSSWNTNSNECWELIGYWIRNCIQNHQNCPNLVASDTSYCYPTRLIDIGDRGAYLDRPRLLVSSDSLMAGGYATLSHRWGGSTPTTVSSDTLSEFKNGFIRSSLPQTFQDALLATKQLGLRYLWIDSLCIIQSGQGSADDWACESNRMDQVYRHAYCNISATGSEDTNYSIFHYRHPETISCPRFRLEWDSKNKHKITCSKEHNLVDNWTFHHRLDSSALLKRGWVFQERLLAPRIIHLGTDQLYWECDSLQACETIPLGIGMTFGSVKRMVSPSIPSEVRQDHKSRMESTWDSIIFSYTACDLTKPKDKLIALSGVANRYAAIHNLNCNTYFAGHWRHALPRSLLWHRSLRHAATENLVLASSAPYIAPTWSWASVIGRVVSLCTSQESHRTDLEGTVYPKPENLAILLDVATSTIPSAPTGQVKSGEIKLYGNLFCLVQHRDLDIIAEPGMNIKADYGTHFDQKLYCSLDMRGIALDDLCCVCLLKEILAIEAPLEDDDFSEEEDSSDGGYSGEKEYSLDRGYLREEDLPDEQGSSEARDLSKGEASRVETNPSEKGSLSLSSPHEQLRAVDVVHEAIYGLLLVKTSEEEEVYQRVGMFCLVYWDVVPEFCIGHAQELSII</sequence>
<name>A0A2J6T970_9HELO</name>
<feature type="compositionally biased region" description="Basic and acidic residues" evidence="1">
    <location>
        <begin position="632"/>
        <end position="643"/>
    </location>
</feature>
<evidence type="ECO:0000313" key="3">
    <source>
        <dbReference type="EMBL" id="PMD59555.1"/>
    </source>
</evidence>
<proteinExistence type="predicted"/>
<dbReference type="Proteomes" id="UP000235371">
    <property type="component" value="Unassembled WGS sequence"/>
</dbReference>
<reference evidence="3 4" key="1">
    <citation type="submission" date="2016-04" db="EMBL/GenBank/DDBJ databases">
        <title>A degradative enzymes factory behind the ericoid mycorrhizal symbiosis.</title>
        <authorList>
            <consortium name="DOE Joint Genome Institute"/>
            <person name="Martino E."/>
            <person name="Morin E."/>
            <person name="Grelet G."/>
            <person name="Kuo A."/>
            <person name="Kohler A."/>
            <person name="Daghino S."/>
            <person name="Barry K."/>
            <person name="Choi C."/>
            <person name="Cichocki N."/>
            <person name="Clum A."/>
            <person name="Copeland A."/>
            <person name="Hainaut M."/>
            <person name="Haridas S."/>
            <person name="Labutti K."/>
            <person name="Lindquist E."/>
            <person name="Lipzen A."/>
            <person name="Khouja H.-R."/>
            <person name="Murat C."/>
            <person name="Ohm R."/>
            <person name="Olson A."/>
            <person name="Spatafora J."/>
            <person name="Veneault-Fourrey C."/>
            <person name="Henrissat B."/>
            <person name="Grigoriev I."/>
            <person name="Martin F."/>
            <person name="Perotto S."/>
        </authorList>
    </citation>
    <scope>NUCLEOTIDE SEQUENCE [LARGE SCALE GENOMIC DNA]</scope>
    <source>
        <strain evidence="3 4">E</strain>
    </source>
</reference>
<evidence type="ECO:0000259" key="2">
    <source>
        <dbReference type="Pfam" id="PF06985"/>
    </source>
</evidence>
<dbReference type="PANTHER" id="PTHR33112">
    <property type="entry name" value="DOMAIN PROTEIN, PUTATIVE-RELATED"/>
    <property type="match status" value="1"/>
</dbReference>
<feature type="region of interest" description="Disordered" evidence="1">
    <location>
        <begin position="621"/>
        <end position="658"/>
    </location>
</feature>
<evidence type="ECO:0000313" key="4">
    <source>
        <dbReference type="Proteomes" id="UP000235371"/>
    </source>
</evidence>
<dbReference type="EMBL" id="KZ613813">
    <property type="protein sequence ID" value="PMD59555.1"/>
    <property type="molecule type" value="Genomic_DNA"/>
</dbReference>
<evidence type="ECO:0000256" key="1">
    <source>
        <dbReference type="SAM" id="MobiDB-lite"/>
    </source>
</evidence>
<keyword evidence="4" id="KW-1185">Reference proteome</keyword>
<dbReference type="AlphaFoldDB" id="A0A2J6T970"/>
<dbReference type="Pfam" id="PF06985">
    <property type="entry name" value="HET"/>
    <property type="match status" value="1"/>
</dbReference>
<feature type="compositionally biased region" description="Polar residues" evidence="1">
    <location>
        <begin position="644"/>
        <end position="658"/>
    </location>
</feature>
<dbReference type="OrthoDB" id="3540829at2759"/>
<gene>
    <name evidence="3" type="ORF">K444DRAFT_629965</name>
</gene>
<organism evidence="3 4">
    <name type="scientific">Hyaloscypha bicolor E</name>
    <dbReference type="NCBI Taxonomy" id="1095630"/>
    <lineage>
        <taxon>Eukaryota</taxon>
        <taxon>Fungi</taxon>
        <taxon>Dikarya</taxon>
        <taxon>Ascomycota</taxon>
        <taxon>Pezizomycotina</taxon>
        <taxon>Leotiomycetes</taxon>
        <taxon>Helotiales</taxon>
        <taxon>Hyaloscyphaceae</taxon>
        <taxon>Hyaloscypha</taxon>
        <taxon>Hyaloscypha bicolor</taxon>
    </lineage>
</organism>
<dbReference type="RefSeq" id="XP_024736459.1">
    <property type="nucleotide sequence ID" value="XM_024883132.1"/>
</dbReference>
<dbReference type="GeneID" id="36591209"/>
<dbReference type="PANTHER" id="PTHR33112:SF16">
    <property type="entry name" value="HETEROKARYON INCOMPATIBILITY DOMAIN-CONTAINING PROTEIN"/>
    <property type="match status" value="1"/>
</dbReference>
<dbReference type="InterPro" id="IPR010730">
    <property type="entry name" value="HET"/>
</dbReference>
<feature type="domain" description="Heterokaryon incompatibility" evidence="2">
    <location>
        <begin position="165"/>
        <end position="322"/>
    </location>
</feature>
<accession>A0A2J6T970</accession>
<dbReference type="InParanoid" id="A0A2J6T970"/>